<dbReference type="PANTHER" id="PTHR43284">
    <property type="entry name" value="ASPARAGINE SYNTHETASE (GLUTAMINE-HYDROLYZING)"/>
    <property type="match status" value="1"/>
</dbReference>
<evidence type="ECO:0000259" key="1">
    <source>
        <dbReference type="PROSITE" id="PS51278"/>
    </source>
</evidence>
<dbReference type="InterPro" id="IPR051786">
    <property type="entry name" value="ASN_synthetase/amidase"/>
</dbReference>
<proteinExistence type="predicted"/>
<feature type="non-terminal residue" evidence="2">
    <location>
        <position position="165"/>
    </location>
</feature>
<dbReference type="EMBL" id="BARS01044879">
    <property type="protein sequence ID" value="GAG40543.1"/>
    <property type="molecule type" value="Genomic_DNA"/>
</dbReference>
<sequence>MCGICGIINKEYQPLPSINAFVEVMNKLIAHRGPDGEGAWIHPGKFLGFGHRRLSIIDLSTGDQPMRDPYGNWVTYNGEIYNYIELRKELGIDQFTTTSDTEVILYAYRKWGKDCVKHFRGMFSFALWDEQKKQLFCARDRLGIKPFYYHQNGVDFYFASEVKAL</sequence>
<dbReference type="InterPro" id="IPR017932">
    <property type="entry name" value="GATase_2_dom"/>
</dbReference>
<gene>
    <name evidence="2" type="ORF">S01H1_67730</name>
</gene>
<dbReference type="CDD" id="cd00712">
    <property type="entry name" value="AsnB"/>
    <property type="match status" value="1"/>
</dbReference>
<accession>X0XVF2</accession>
<dbReference type="InterPro" id="IPR029055">
    <property type="entry name" value="Ntn_hydrolases_N"/>
</dbReference>
<evidence type="ECO:0000313" key="2">
    <source>
        <dbReference type="EMBL" id="GAG40543.1"/>
    </source>
</evidence>
<reference evidence="2" key="1">
    <citation type="journal article" date="2014" name="Front. Microbiol.">
        <title>High frequency of phylogenetically diverse reductive dehalogenase-homologous genes in deep subseafloor sedimentary metagenomes.</title>
        <authorList>
            <person name="Kawai M."/>
            <person name="Futagami T."/>
            <person name="Toyoda A."/>
            <person name="Takaki Y."/>
            <person name="Nishi S."/>
            <person name="Hori S."/>
            <person name="Arai W."/>
            <person name="Tsubouchi T."/>
            <person name="Morono Y."/>
            <person name="Uchiyama I."/>
            <person name="Ito T."/>
            <person name="Fujiyama A."/>
            <person name="Inagaki F."/>
            <person name="Takami H."/>
        </authorList>
    </citation>
    <scope>NUCLEOTIDE SEQUENCE</scope>
    <source>
        <strain evidence="2">Expedition CK06-06</strain>
    </source>
</reference>
<dbReference type="GO" id="GO:0005829">
    <property type="term" value="C:cytosol"/>
    <property type="evidence" value="ECO:0007669"/>
    <property type="project" value="TreeGrafter"/>
</dbReference>
<name>X0XVF2_9ZZZZ</name>
<dbReference type="Pfam" id="PF13537">
    <property type="entry name" value="GATase_7"/>
    <property type="match status" value="1"/>
</dbReference>
<protein>
    <recommendedName>
        <fullName evidence="1">Glutamine amidotransferase type-2 domain-containing protein</fullName>
    </recommendedName>
</protein>
<dbReference type="PANTHER" id="PTHR43284:SF1">
    <property type="entry name" value="ASPARAGINE SYNTHETASE"/>
    <property type="match status" value="1"/>
</dbReference>
<feature type="domain" description="Glutamine amidotransferase type-2" evidence="1">
    <location>
        <begin position="2"/>
        <end position="165"/>
    </location>
</feature>
<organism evidence="2">
    <name type="scientific">marine sediment metagenome</name>
    <dbReference type="NCBI Taxonomy" id="412755"/>
    <lineage>
        <taxon>unclassified sequences</taxon>
        <taxon>metagenomes</taxon>
        <taxon>ecological metagenomes</taxon>
    </lineage>
</organism>
<dbReference type="AlphaFoldDB" id="X0XVF2"/>
<dbReference type="SUPFAM" id="SSF56235">
    <property type="entry name" value="N-terminal nucleophile aminohydrolases (Ntn hydrolases)"/>
    <property type="match status" value="1"/>
</dbReference>
<dbReference type="PROSITE" id="PS51278">
    <property type="entry name" value="GATASE_TYPE_2"/>
    <property type="match status" value="1"/>
</dbReference>
<dbReference type="Gene3D" id="3.60.20.10">
    <property type="entry name" value="Glutamine Phosphoribosylpyrophosphate, subunit 1, domain 1"/>
    <property type="match status" value="1"/>
</dbReference>
<dbReference type="InterPro" id="IPR033738">
    <property type="entry name" value="AsnB_N"/>
</dbReference>
<comment type="caution">
    <text evidence="2">The sequence shown here is derived from an EMBL/GenBank/DDBJ whole genome shotgun (WGS) entry which is preliminary data.</text>
</comment>